<sequence>MTKYEGYLVDLDGTTYRGKERIPEAEVFIRHLLNEGFPFKLVTNNATKTVEEIVHNLNSYYDIPIDSSHVYTSIIALGDYIELHHPGANVYVLGEAALKEQMLERNFTVDTNKPIDIVVQGLKRDVTYDQLTVAVQAILAGAEYVVTNTDRLIPTETGMNPSSGAITAFIQFATRKEPIIIGKPNNPIMEGALKQLGIDKSKVLMIGDNYDTDIMAGMNMDMDTLLVLTGVTVREDLEMIQKQPTYIIESLSEWKHA</sequence>
<dbReference type="OrthoDB" id="9810449at2"/>
<comment type="function">
    <text evidence="5">Catalyzes the dephosphorylation of 2-6 carbon acid sugars in vitro.</text>
</comment>
<dbReference type="PIRSF" id="PIRSF000915">
    <property type="entry name" value="PGP-type_phosphatase"/>
    <property type="match status" value="1"/>
</dbReference>
<keyword evidence="4 5" id="KW-0460">Magnesium</keyword>
<feature type="binding site" evidence="7">
    <location>
        <position position="183"/>
    </location>
    <ligand>
        <name>substrate</name>
    </ligand>
</feature>
<dbReference type="GO" id="GO:0046872">
    <property type="term" value="F:metal ion binding"/>
    <property type="evidence" value="ECO:0007669"/>
    <property type="project" value="UniProtKB-KW"/>
</dbReference>
<feature type="active site" description="Proton donor" evidence="6">
    <location>
        <position position="12"/>
    </location>
</feature>
<dbReference type="InterPro" id="IPR023214">
    <property type="entry name" value="HAD_sf"/>
</dbReference>
<evidence type="ECO:0000256" key="5">
    <source>
        <dbReference type="PIRNR" id="PIRNR000915"/>
    </source>
</evidence>
<feature type="binding site" evidence="8">
    <location>
        <position position="208"/>
    </location>
    <ligand>
        <name>Mg(2+)</name>
        <dbReference type="ChEBI" id="CHEBI:18420"/>
    </ligand>
</feature>
<comment type="cofactor">
    <cofactor evidence="8">
        <name>Mg(2+)</name>
        <dbReference type="ChEBI" id="CHEBI:18420"/>
    </cofactor>
    <text evidence="8">Divalent metal ions. Mg(2+) is the most effective.</text>
</comment>
<dbReference type="GO" id="GO:0005737">
    <property type="term" value="C:cytoplasm"/>
    <property type="evidence" value="ECO:0007669"/>
    <property type="project" value="TreeGrafter"/>
</dbReference>
<keyword evidence="2 5" id="KW-0479">Metal-binding</keyword>
<dbReference type="PANTHER" id="PTHR19288:SF46">
    <property type="entry name" value="HALOACID DEHALOGENASE-LIKE HYDROLASE DOMAIN-CONTAINING PROTEIN 2"/>
    <property type="match status" value="1"/>
</dbReference>
<dbReference type="Pfam" id="PF13344">
    <property type="entry name" value="Hydrolase_6"/>
    <property type="match status" value="1"/>
</dbReference>
<dbReference type="InterPro" id="IPR006357">
    <property type="entry name" value="HAD-SF_hydro_IIA"/>
</dbReference>
<evidence type="ECO:0000256" key="8">
    <source>
        <dbReference type="PIRSR" id="PIRSR000915-3"/>
    </source>
</evidence>
<evidence type="ECO:0000256" key="6">
    <source>
        <dbReference type="PIRSR" id="PIRSR000915-1"/>
    </source>
</evidence>
<gene>
    <name evidence="9" type="ORF">FEZ33_10605</name>
</gene>
<dbReference type="PANTHER" id="PTHR19288">
    <property type="entry name" value="4-NITROPHENYLPHOSPHATASE-RELATED"/>
    <property type="match status" value="1"/>
</dbReference>
<dbReference type="InterPro" id="IPR036412">
    <property type="entry name" value="HAD-like_sf"/>
</dbReference>
<dbReference type="NCBIfam" id="TIGR01460">
    <property type="entry name" value="HAD-SF-IIA"/>
    <property type="match status" value="1"/>
</dbReference>
<keyword evidence="3 9" id="KW-0378">Hydrolase</keyword>
<comment type="similarity">
    <text evidence="1 5">Belongs to the HAD-like hydrolase superfamily. NagD family.</text>
</comment>
<name>A0A5R9DSG1_9LACT</name>
<reference evidence="9 10" key="1">
    <citation type="submission" date="2019-05" db="EMBL/GenBank/DDBJ databases">
        <title>The metagenome of a microbial culture collection derived from dairy environment covers the genomic content of the human microbiome.</title>
        <authorList>
            <person name="Roder T."/>
            <person name="Wuthrich D."/>
            <person name="Sattari Z."/>
            <person name="Von Ah U."/>
            <person name="Bar C."/>
            <person name="Ronchi F."/>
            <person name="Macpherson A.J."/>
            <person name="Ganal-Vonarburg S.C."/>
            <person name="Bruggmann R."/>
            <person name="Vergeres G."/>
        </authorList>
    </citation>
    <scope>NUCLEOTIDE SEQUENCE [LARGE SCALE GENOMIC DNA]</scope>
    <source>
        <strain evidence="9 10">FAM 24227</strain>
    </source>
</reference>
<dbReference type="EC" id="3.1.3.-" evidence="5"/>
<evidence type="ECO:0000256" key="3">
    <source>
        <dbReference type="ARBA" id="ARBA00022801"/>
    </source>
</evidence>
<dbReference type="RefSeq" id="WP_138405359.1">
    <property type="nucleotide sequence ID" value="NZ_VBSP01000053.1"/>
</dbReference>
<evidence type="ECO:0000256" key="2">
    <source>
        <dbReference type="ARBA" id="ARBA00022723"/>
    </source>
</evidence>
<dbReference type="NCBIfam" id="TIGR01457">
    <property type="entry name" value="HAD-SF-IIA-hyp2"/>
    <property type="match status" value="1"/>
</dbReference>
<proteinExistence type="inferred from homology"/>
<evidence type="ECO:0000256" key="7">
    <source>
        <dbReference type="PIRSR" id="PIRSR000915-2"/>
    </source>
</evidence>
<dbReference type="AlphaFoldDB" id="A0A5R9DSG1"/>
<evidence type="ECO:0000256" key="4">
    <source>
        <dbReference type="ARBA" id="ARBA00022842"/>
    </source>
</evidence>
<comment type="caution">
    <text evidence="9">The sequence shown here is derived from an EMBL/GenBank/DDBJ whole genome shotgun (WGS) entry which is preliminary data.</text>
</comment>
<protein>
    <recommendedName>
        <fullName evidence="5">Acid sugar phosphatase</fullName>
        <ecNumber evidence="5">3.1.3.-</ecNumber>
    </recommendedName>
</protein>
<accession>A0A5R9DSG1</accession>
<dbReference type="Pfam" id="PF13242">
    <property type="entry name" value="Hydrolase_like"/>
    <property type="match status" value="1"/>
</dbReference>
<dbReference type="Proteomes" id="UP000306420">
    <property type="component" value="Unassembled WGS sequence"/>
</dbReference>
<evidence type="ECO:0000313" key="10">
    <source>
        <dbReference type="Proteomes" id="UP000306420"/>
    </source>
</evidence>
<feature type="binding site" evidence="8">
    <location>
        <position position="10"/>
    </location>
    <ligand>
        <name>Mg(2+)</name>
        <dbReference type="ChEBI" id="CHEBI:18420"/>
    </ligand>
</feature>
<evidence type="ECO:0000313" key="9">
    <source>
        <dbReference type="EMBL" id="TLQ39625.1"/>
    </source>
</evidence>
<feature type="active site" description="Nucleophile" evidence="6">
    <location>
        <position position="10"/>
    </location>
</feature>
<dbReference type="SUPFAM" id="SSF56784">
    <property type="entry name" value="HAD-like"/>
    <property type="match status" value="1"/>
</dbReference>
<dbReference type="Gene3D" id="3.40.50.1000">
    <property type="entry name" value="HAD superfamily/HAD-like"/>
    <property type="match status" value="2"/>
</dbReference>
<dbReference type="GO" id="GO:0016791">
    <property type="term" value="F:phosphatase activity"/>
    <property type="evidence" value="ECO:0007669"/>
    <property type="project" value="TreeGrafter"/>
</dbReference>
<feature type="binding site" evidence="8">
    <location>
        <position position="12"/>
    </location>
    <ligand>
        <name>Mg(2+)</name>
        <dbReference type="ChEBI" id="CHEBI:18420"/>
    </ligand>
</feature>
<dbReference type="InterPro" id="IPR006354">
    <property type="entry name" value="HAD-SF_hydro_IIA_hyp1"/>
</dbReference>
<evidence type="ECO:0000256" key="1">
    <source>
        <dbReference type="ARBA" id="ARBA00006696"/>
    </source>
</evidence>
<organism evidence="9 10">
    <name type="scientific">Ruoffia tabacinasalis</name>
    <dbReference type="NCBI Taxonomy" id="87458"/>
    <lineage>
        <taxon>Bacteria</taxon>
        <taxon>Bacillati</taxon>
        <taxon>Bacillota</taxon>
        <taxon>Bacilli</taxon>
        <taxon>Lactobacillales</taxon>
        <taxon>Aerococcaceae</taxon>
        <taxon>Ruoffia</taxon>
    </lineage>
</organism>
<dbReference type="EMBL" id="VBSP01000053">
    <property type="protein sequence ID" value="TLQ39625.1"/>
    <property type="molecule type" value="Genomic_DNA"/>
</dbReference>